<dbReference type="Proteomes" id="UP000234331">
    <property type="component" value="Unassembled WGS sequence"/>
</dbReference>
<sequence>MVAGRVDDEMISLEDATNVPRTVVGGGIDTTGDALLAAFRLLDHDRAPARRSGRQ</sequence>
<reference evidence="1 2" key="1">
    <citation type="submission" date="2017-06" db="EMBL/GenBank/DDBJ databases">
        <authorList>
            <person name="Kim H.J."/>
            <person name="Triplett B.A."/>
        </authorList>
    </citation>
    <scope>NUCLEOTIDE SEQUENCE [LARGE SCALE GENOMIC DNA]</scope>
    <source>
        <strain evidence="1">FRACA_ARgP5</strain>
    </source>
</reference>
<dbReference type="AlphaFoldDB" id="A0A2I2KT83"/>
<organism evidence="1 2">
    <name type="scientific">Frankia canadensis</name>
    <dbReference type="NCBI Taxonomy" id="1836972"/>
    <lineage>
        <taxon>Bacteria</taxon>
        <taxon>Bacillati</taxon>
        <taxon>Actinomycetota</taxon>
        <taxon>Actinomycetes</taxon>
        <taxon>Frankiales</taxon>
        <taxon>Frankiaceae</taxon>
        <taxon>Frankia</taxon>
    </lineage>
</organism>
<evidence type="ECO:0000313" key="2">
    <source>
        <dbReference type="Proteomes" id="UP000234331"/>
    </source>
</evidence>
<proteinExistence type="predicted"/>
<dbReference type="EMBL" id="FZMO01000211">
    <property type="protein sequence ID" value="SNQ48883.1"/>
    <property type="molecule type" value="Genomic_DNA"/>
</dbReference>
<gene>
    <name evidence="1" type="ORF">FRACA_2890006</name>
</gene>
<accession>A0A2I2KT83</accession>
<name>A0A2I2KT83_9ACTN</name>
<protein>
    <submittedName>
        <fullName evidence="1">Uncharacterized protein</fullName>
    </submittedName>
</protein>
<keyword evidence="2" id="KW-1185">Reference proteome</keyword>
<evidence type="ECO:0000313" key="1">
    <source>
        <dbReference type="EMBL" id="SNQ48883.1"/>
    </source>
</evidence>